<dbReference type="Gene3D" id="2.30.29.30">
    <property type="entry name" value="Pleckstrin-homology domain (PH domain)/Phosphotyrosine-binding domain (PTB)"/>
    <property type="match status" value="1"/>
</dbReference>
<dbReference type="InterPro" id="IPR000219">
    <property type="entry name" value="DH_dom"/>
</dbReference>
<name>A0A8C5YF51_MICMU</name>
<dbReference type="SUPFAM" id="SSF50729">
    <property type="entry name" value="PH domain-like"/>
    <property type="match status" value="1"/>
</dbReference>
<feature type="domain" description="DH" evidence="2">
    <location>
        <begin position="73"/>
        <end position="267"/>
    </location>
</feature>
<dbReference type="InterPro" id="IPR043537">
    <property type="entry name" value="Tiam1/Tiam2/Sif"/>
</dbReference>
<dbReference type="AlphaFoldDB" id="A0A8C5YF51"/>
<dbReference type="CDD" id="cd00160">
    <property type="entry name" value="RhoGEF"/>
    <property type="match status" value="1"/>
</dbReference>
<dbReference type="SMART" id="SM00325">
    <property type="entry name" value="RhoGEF"/>
    <property type="match status" value="1"/>
</dbReference>
<keyword evidence="4" id="KW-1185">Reference proteome</keyword>
<feature type="compositionally biased region" description="Basic residues" evidence="1">
    <location>
        <begin position="484"/>
        <end position="493"/>
    </location>
</feature>
<dbReference type="PANTHER" id="PTHR46001:SF1">
    <property type="entry name" value="RHO GUANINE NUCLEOTIDE EXCHANGE FACTOR TIAM1"/>
    <property type="match status" value="1"/>
</dbReference>
<dbReference type="Pfam" id="PF23014">
    <property type="entry name" value="PH_Tiam1"/>
    <property type="match status" value="1"/>
</dbReference>
<dbReference type="PROSITE" id="PS00741">
    <property type="entry name" value="DH_1"/>
    <property type="match status" value="1"/>
</dbReference>
<dbReference type="Proteomes" id="UP000694394">
    <property type="component" value="Chromosome 31"/>
</dbReference>
<gene>
    <name evidence="3" type="primary">TIAM1</name>
</gene>
<reference evidence="3" key="1">
    <citation type="submission" date="2016-12" db="EMBL/GenBank/DDBJ databases">
        <title>Mouse lemur reference genome and diversity panel.</title>
        <authorList>
            <person name="Harris R."/>
            <person name="Larsen P."/>
            <person name="Liu Y."/>
            <person name="Hughes D.S."/>
            <person name="Murali S."/>
            <person name="Raveendran M."/>
            <person name="Korchina V."/>
            <person name="Wang M."/>
            <person name="Jhangiani S."/>
            <person name="Bandaranaike D."/>
            <person name="Bellair M."/>
            <person name="Blankenburg K."/>
            <person name="Chao H."/>
            <person name="Dahdouli M."/>
            <person name="Dinh H."/>
            <person name="Doddapaneni H."/>
            <person name="English A."/>
            <person name="Firestine M."/>
            <person name="Gnanaolivu R."/>
            <person name="Gross S."/>
            <person name="Hernandez B."/>
            <person name="Javaid M."/>
            <person name="Jayaseelan J."/>
            <person name="Jones J."/>
            <person name="Khan Z."/>
            <person name="Kovar C."/>
            <person name="Kurapati P."/>
            <person name="Le B."/>
            <person name="Lee S."/>
            <person name="Li M."/>
            <person name="Mathew T."/>
            <person name="Narasimhan A."/>
            <person name="Ngo D."/>
            <person name="Nguyen L."/>
            <person name="Okwuonu G."/>
            <person name="Ongeri F."/>
            <person name="Osuji N."/>
            <person name="Pu L.-L."/>
            <person name="Puazo M."/>
            <person name="Quiroz J."/>
            <person name="Raj R."/>
            <person name="Rajbhandari K."/>
            <person name="Reid J.G."/>
            <person name="Santibanez J."/>
            <person name="Sexton D."/>
            <person name="Skinner E."/>
            <person name="Vee V."/>
            <person name="Weissenberger G."/>
            <person name="Wu Y."/>
            <person name="Xin Y."/>
            <person name="Han Y."/>
            <person name="Campbell C."/>
            <person name="Brown A."/>
            <person name="Sullivan B."/>
            <person name="Shelton J."/>
            <person name="Brown S."/>
            <person name="Dudchenko O."/>
            <person name="Machol I."/>
            <person name="Durand N."/>
            <person name="Shamim M."/>
            <person name="Lieberman A."/>
            <person name="Muzny D.M."/>
            <person name="Richards S."/>
            <person name="Yoder A."/>
            <person name="Worley K.C."/>
            <person name="Rogers J."/>
            <person name="Gibbs R.A."/>
        </authorList>
    </citation>
    <scope>NUCLEOTIDE SEQUENCE [LARGE SCALE GENOMIC DNA]</scope>
</reference>
<dbReference type="Gene3D" id="1.20.900.10">
    <property type="entry name" value="Dbl homology (DH) domain"/>
    <property type="match status" value="1"/>
</dbReference>
<dbReference type="GeneTree" id="ENSGT00940000156294"/>
<evidence type="ECO:0000259" key="2">
    <source>
        <dbReference type="PROSITE" id="PS50010"/>
    </source>
</evidence>
<dbReference type="InterPro" id="IPR011993">
    <property type="entry name" value="PH-like_dom_sf"/>
</dbReference>
<dbReference type="Ensembl" id="ENSMICT00000060389.1">
    <property type="protein sequence ID" value="ENSMICP00000050155.1"/>
    <property type="gene ID" value="ENSMICG00000016829.3"/>
</dbReference>
<dbReference type="InterPro" id="IPR055230">
    <property type="entry name" value="PH_Tiam1/2"/>
</dbReference>
<reference evidence="3" key="2">
    <citation type="submission" date="2025-08" db="UniProtKB">
        <authorList>
            <consortium name="Ensembl"/>
        </authorList>
    </citation>
    <scope>IDENTIFICATION</scope>
</reference>
<organism evidence="3 4">
    <name type="scientific">Microcebus murinus</name>
    <name type="common">Gray mouse lemur</name>
    <name type="synonym">Lemur murinus</name>
    <dbReference type="NCBI Taxonomy" id="30608"/>
    <lineage>
        <taxon>Eukaryota</taxon>
        <taxon>Metazoa</taxon>
        <taxon>Chordata</taxon>
        <taxon>Craniata</taxon>
        <taxon>Vertebrata</taxon>
        <taxon>Euteleostomi</taxon>
        <taxon>Mammalia</taxon>
        <taxon>Eutheria</taxon>
        <taxon>Euarchontoglires</taxon>
        <taxon>Primates</taxon>
        <taxon>Strepsirrhini</taxon>
        <taxon>Lemuriformes</taxon>
        <taxon>Cheirogaleidae</taxon>
        <taxon>Microcebus</taxon>
    </lineage>
</organism>
<dbReference type="GO" id="GO:0005085">
    <property type="term" value="F:guanyl-nucleotide exchange factor activity"/>
    <property type="evidence" value="ECO:0007669"/>
    <property type="project" value="InterPro"/>
</dbReference>
<feature type="region of interest" description="Disordered" evidence="1">
    <location>
        <begin position="475"/>
        <end position="523"/>
    </location>
</feature>
<protein>
    <submittedName>
        <fullName evidence="3">TIAM Rac1 associated GEF 1</fullName>
    </submittedName>
</protein>
<dbReference type="GO" id="GO:0007264">
    <property type="term" value="P:small GTPase-mediated signal transduction"/>
    <property type="evidence" value="ECO:0007669"/>
    <property type="project" value="InterPro"/>
</dbReference>
<dbReference type="Pfam" id="PF00621">
    <property type="entry name" value="RhoGEF"/>
    <property type="match status" value="1"/>
</dbReference>
<dbReference type="SUPFAM" id="SSF48065">
    <property type="entry name" value="DBL homology domain (DH-domain)"/>
    <property type="match status" value="1"/>
</dbReference>
<evidence type="ECO:0000313" key="4">
    <source>
        <dbReference type="Proteomes" id="UP000694394"/>
    </source>
</evidence>
<dbReference type="EMBL" id="ABDC03033095">
    <property type="status" value="NOT_ANNOTATED_CDS"/>
    <property type="molecule type" value="Genomic_DNA"/>
</dbReference>
<evidence type="ECO:0000256" key="1">
    <source>
        <dbReference type="SAM" id="MobiDB-lite"/>
    </source>
</evidence>
<sequence length="633" mass="71956">MMSALWKIKRKPRIENNDKSSDSIYRTLHLSTEQVAAFCRSLHEMSSSDQSPSPQDSTGPQLATMRQLSDADKLRKVICELLETERTYVKDLNCLMERYLKPLQKETFLTQDELDVLFGNLTEMVEFQVEFLKTLEDGVRLVPDLEKLEKVDQFKKVLFSLGGSFLYYADRFKLYSAFCASHTKVPKVLVKARTDTAFKAFLDAQNPKQQHSSTLESYLIKPIQRILKYPLLLKELFALTDAESEEHYHLDVAIKTMNKVASHINEMQKIHEEFGAVFDQLIAEQTGEKKEVADLSMGDLLLHSTVIWLNPPASLGKWKKEPELAAFVFKTAVVLVYKDGSKQKKKLVGSHRLSIYEDWDPFRFRHMIPTEALQVRALASADAEANAVCEIVHVKSESEGRPERVFHFFPHLCPSSLHSSPESRKDFLKAVHSILRDKHRRQLLKTESLPSSQQYVPFGGKRLCALKGARPAMSRAVSAPSKSLGRRRRRLARNRFTIDSDAVSASSPEKESQEPPGGGDTDRWVEEQFDLAQYEEQDDIKETDILSDDDEFCESVKGGSADTDLQERLQAASISQRERGRKTLDSHASRMTQLRKQAALSGGINGGLESTSEEVIWVRREDFAPTRKLNTEI</sequence>
<dbReference type="FunFam" id="2.30.29.30:FF:000121">
    <property type="entry name" value="T cell lymphoma invasion and metastasis 1"/>
    <property type="match status" value="1"/>
</dbReference>
<dbReference type="FunFam" id="1.20.900.10:FF:000012">
    <property type="entry name" value="T cell lymphoma invasion and metastasis 1"/>
    <property type="match status" value="1"/>
</dbReference>
<evidence type="ECO:0000313" key="3">
    <source>
        <dbReference type="Ensembl" id="ENSMICP00000050155.1"/>
    </source>
</evidence>
<dbReference type="InterPro" id="IPR001331">
    <property type="entry name" value="GDS_CDC24_CS"/>
</dbReference>
<dbReference type="InterPro" id="IPR035899">
    <property type="entry name" value="DBL_dom_sf"/>
</dbReference>
<accession>A0A8C5YF51</accession>
<proteinExistence type="predicted"/>
<feature type="compositionally biased region" description="Polar residues" evidence="1">
    <location>
        <begin position="58"/>
        <end position="67"/>
    </location>
</feature>
<dbReference type="PROSITE" id="PS50010">
    <property type="entry name" value="DH_2"/>
    <property type="match status" value="1"/>
</dbReference>
<dbReference type="GO" id="GO:0005886">
    <property type="term" value="C:plasma membrane"/>
    <property type="evidence" value="ECO:0007669"/>
    <property type="project" value="TreeGrafter"/>
</dbReference>
<feature type="region of interest" description="Disordered" evidence="1">
    <location>
        <begin position="43"/>
        <end position="67"/>
    </location>
</feature>
<reference evidence="3" key="3">
    <citation type="submission" date="2025-09" db="UniProtKB">
        <authorList>
            <consortium name="Ensembl"/>
        </authorList>
    </citation>
    <scope>IDENTIFICATION</scope>
</reference>
<dbReference type="GO" id="GO:0005829">
    <property type="term" value="C:cytosol"/>
    <property type="evidence" value="ECO:0007669"/>
    <property type="project" value="TreeGrafter"/>
</dbReference>
<dbReference type="PANTHER" id="PTHR46001">
    <property type="entry name" value="TIAM (MAMMALIAN TUMOR INVASION AND METASTASIS FACTOR) HOMOLOG"/>
    <property type="match status" value="1"/>
</dbReference>
<feature type="compositionally biased region" description="Low complexity" evidence="1">
    <location>
        <begin position="47"/>
        <end position="57"/>
    </location>
</feature>
<dbReference type="CDD" id="cd01255">
    <property type="entry name" value="PH2_Tiam1_2"/>
    <property type="match status" value="1"/>
</dbReference>